<comment type="caution">
    <text evidence="2">The sequence shown here is derived from an EMBL/GenBank/DDBJ whole genome shotgun (WGS) entry which is preliminary data.</text>
</comment>
<feature type="transmembrane region" description="Helical" evidence="1">
    <location>
        <begin position="60"/>
        <end position="83"/>
    </location>
</feature>
<protein>
    <submittedName>
        <fullName evidence="2">Uncharacterized protein</fullName>
    </submittedName>
</protein>
<proteinExistence type="predicted"/>
<name>A0A7V7KVM8_ENTFC</name>
<organism evidence="2 3">
    <name type="scientific">Enterococcus faecium</name>
    <name type="common">Streptococcus faecium</name>
    <dbReference type="NCBI Taxonomy" id="1352"/>
    <lineage>
        <taxon>Bacteria</taxon>
        <taxon>Bacillati</taxon>
        <taxon>Bacillota</taxon>
        <taxon>Bacilli</taxon>
        <taxon>Lactobacillales</taxon>
        <taxon>Enterococcaceae</taxon>
        <taxon>Enterococcus</taxon>
    </lineage>
</organism>
<accession>A0A7V7KVM8</accession>
<reference evidence="2 3" key="1">
    <citation type="submission" date="2018-07" db="EMBL/GenBank/DDBJ databases">
        <title>High quality draft genome sequencing of Enterococcus faecium exhibiting probiotic potential isolated from mucus of freshwater fish.</title>
        <authorList>
            <person name="El-Jeni R."/>
            <person name="Ghedira K."/>
            <person name="Abdelhak S."/>
            <person name="El-Bour M."/>
            <person name="Bouhaouala-Zahar B."/>
        </authorList>
    </citation>
    <scope>NUCLEOTIDE SEQUENCE [LARGE SCALE GENOMIC DNA]</scope>
    <source>
        <strain evidence="2 3">R.A73</strain>
    </source>
</reference>
<evidence type="ECO:0000313" key="2">
    <source>
        <dbReference type="EMBL" id="KAA0692173.1"/>
    </source>
</evidence>
<sequence>MPVILSPVAIFSQTVTVNASEISSNEKEGISTLSITSPVFEADYDNIPADMLNERVQPRILGKVTVFVAGIVVGYIVDGIIIYRTGQPVSQHIANAMNAARIWYNNNKFTSNLSTVHYANGGIFGGNGRPFSAQI</sequence>
<dbReference type="Proteomes" id="UP000448762">
    <property type="component" value="Unassembled WGS sequence"/>
</dbReference>
<keyword evidence="1" id="KW-0472">Membrane</keyword>
<evidence type="ECO:0000313" key="3">
    <source>
        <dbReference type="Proteomes" id="UP000448762"/>
    </source>
</evidence>
<evidence type="ECO:0000256" key="1">
    <source>
        <dbReference type="SAM" id="Phobius"/>
    </source>
</evidence>
<dbReference type="EMBL" id="QOVC01000002">
    <property type="protein sequence ID" value="KAA0692173.1"/>
    <property type="molecule type" value="Genomic_DNA"/>
</dbReference>
<gene>
    <name evidence="2" type="ORF">DTX73_02970</name>
</gene>
<keyword evidence="1" id="KW-1133">Transmembrane helix</keyword>
<dbReference type="RefSeq" id="WP_149557909.1">
    <property type="nucleotide sequence ID" value="NZ_JADBBV010000001.1"/>
</dbReference>
<keyword evidence="1" id="KW-0812">Transmembrane</keyword>
<dbReference type="AlphaFoldDB" id="A0A7V7KVM8"/>